<dbReference type="PROSITE" id="PS50109">
    <property type="entry name" value="HIS_KIN"/>
    <property type="match status" value="1"/>
</dbReference>
<evidence type="ECO:0000313" key="2">
    <source>
        <dbReference type="Proteomes" id="UP001592582"/>
    </source>
</evidence>
<accession>A0ABV6VCM2</accession>
<dbReference type="SMART" id="SM00387">
    <property type="entry name" value="HATPase_c"/>
    <property type="match status" value="1"/>
</dbReference>
<dbReference type="Pfam" id="PF00672">
    <property type="entry name" value="HAMP"/>
    <property type="match status" value="1"/>
</dbReference>
<dbReference type="Pfam" id="PF00512">
    <property type="entry name" value="HisKA"/>
    <property type="match status" value="1"/>
</dbReference>
<comment type="caution">
    <text evidence="1">The sequence shown here is derived from an EMBL/GenBank/DDBJ whole genome shotgun (WGS) entry which is preliminary data.</text>
</comment>
<dbReference type="InterPro" id="IPR003660">
    <property type="entry name" value="HAMP_dom"/>
</dbReference>
<dbReference type="Gene3D" id="6.10.340.10">
    <property type="match status" value="1"/>
</dbReference>
<dbReference type="SUPFAM" id="SSF55874">
    <property type="entry name" value="ATPase domain of HSP90 chaperone/DNA topoisomerase II/histidine kinase"/>
    <property type="match status" value="1"/>
</dbReference>
<dbReference type="SUPFAM" id="SSF47384">
    <property type="entry name" value="Homodimeric domain of signal transducing histidine kinase"/>
    <property type="match status" value="1"/>
</dbReference>
<keyword evidence="1" id="KW-0067">ATP-binding</keyword>
<dbReference type="CDD" id="cd06225">
    <property type="entry name" value="HAMP"/>
    <property type="match status" value="1"/>
</dbReference>
<name>A0ABV6VCM2_9ACTN</name>
<dbReference type="GO" id="GO:0005524">
    <property type="term" value="F:ATP binding"/>
    <property type="evidence" value="ECO:0007669"/>
    <property type="project" value="UniProtKB-KW"/>
</dbReference>
<dbReference type="InterPro" id="IPR036890">
    <property type="entry name" value="HATPase_C_sf"/>
</dbReference>
<dbReference type="Gene3D" id="1.10.287.130">
    <property type="match status" value="1"/>
</dbReference>
<dbReference type="SMART" id="SM00304">
    <property type="entry name" value="HAMP"/>
    <property type="match status" value="1"/>
</dbReference>
<dbReference type="Proteomes" id="UP001592582">
    <property type="component" value="Unassembled WGS sequence"/>
</dbReference>
<evidence type="ECO:0000313" key="1">
    <source>
        <dbReference type="EMBL" id="MFC1411474.1"/>
    </source>
</evidence>
<dbReference type="PANTHER" id="PTHR45436:SF5">
    <property type="entry name" value="SENSOR HISTIDINE KINASE TRCS"/>
    <property type="match status" value="1"/>
</dbReference>
<protein>
    <submittedName>
        <fullName evidence="1">ATP-binding protein</fullName>
    </submittedName>
</protein>
<organism evidence="1 2">
    <name type="scientific">Streptacidiphilus alkalitolerans</name>
    <dbReference type="NCBI Taxonomy" id="3342712"/>
    <lineage>
        <taxon>Bacteria</taxon>
        <taxon>Bacillati</taxon>
        <taxon>Actinomycetota</taxon>
        <taxon>Actinomycetes</taxon>
        <taxon>Kitasatosporales</taxon>
        <taxon>Streptomycetaceae</taxon>
        <taxon>Streptacidiphilus</taxon>
    </lineage>
</organism>
<dbReference type="InterPro" id="IPR036097">
    <property type="entry name" value="HisK_dim/P_sf"/>
</dbReference>
<dbReference type="InterPro" id="IPR050428">
    <property type="entry name" value="TCS_sensor_his_kinase"/>
</dbReference>
<proteinExistence type="predicted"/>
<dbReference type="SUPFAM" id="SSF158472">
    <property type="entry name" value="HAMP domain-like"/>
    <property type="match status" value="1"/>
</dbReference>
<dbReference type="EMBL" id="JBHEZX010000008">
    <property type="protein sequence ID" value="MFC1411474.1"/>
    <property type="molecule type" value="Genomic_DNA"/>
</dbReference>
<gene>
    <name evidence="1" type="ORF">ACEZDG_19600</name>
</gene>
<reference evidence="1 2" key="1">
    <citation type="submission" date="2024-09" db="EMBL/GenBank/DDBJ databases">
        <authorList>
            <person name="Lee S.D."/>
        </authorList>
    </citation>
    <scope>NUCLEOTIDE SEQUENCE [LARGE SCALE GENOMIC DNA]</scope>
    <source>
        <strain evidence="1 2">N1-1</strain>
    </source>
</reference>
<sequence>MARLLPRSLRSRITASVALLVMTVVALAGLVVVLRIDHRDRTDVDRQLAVQAQKAQQDAEKLLSPATGTGQGIGQGINDDYGGLLAGSQSLVRLVSDGRITAQRGGTPGVELPVPTVDGYSTVEAGGQSWRSLVEPLGSGGDRLQVLQDLDPIEQRLTDNAQLVTVVALLATLLAGTGVWLLTRLILQPLDRLRAGAQRIRPGDTERRLPAAGGPREVAELTEALNRMLRQLQTSMDATRRFTADAGHELRTPLTSIGMNLETLRRNPDLDPERRRQALAAMAAEHERITALLTGLQALARGDAGALPAGAGVDLAELLAEAVRQARLRHQGTGYRLAGTDTPQVTGWPTGLRLAIDNLLDNAALHGRQDGQVEVGLTVGDGLARVTVSDDGPGIPADLRAAMKQRFTRGARPRSGGSGLGLALVEQQARLHGGSLRLEQAVGGGLRAVVTLPTAQGD</sequence>
<dbReference type="InterPro" id="IPR003661">
    <property type="entry name" value="HisK_dim/P_dom"/>
</dbReference>
<dbReference type="Pfam" id="PF02518">
    <property type="entry name" value="HATPase_c"/>
    <property type="match status" value="1"/>
</dbReference>
<dbReference type="PROSITE" id="PS50885">
    <property type="entry name" value="HAMP"/>
    <property type="match status" value="1"/>
</dbReference>
<dbReference type="InterPro" id="IPR005467">
    <property type="entry name" value="His_kinase_dom"/>
</dbReference>
<dbReference type="InterPro" id="IPR003594">
    <property type="entry name" value="HATPase_dom"/>
</dbReference>
<dbReference type="CDD" id="cd00082">
    <property type="entry name" value="HisKA"/>
    <property type="match status" value="1"/>
</dbReference>
<dbReference type="SMART" id="SM00388">
    <property type="entry name" value="HisKA"/>
    <property type="match status" value="1"/>
</dbReference>
<dbReference type="InterPro" id="IPR004358">
    <property type="entry name" value="Sig_transdc_His_kin-like_C"/>
</dbReference>
<keyword evidence="2" id="KW-1185">Reference proteome</keyword>
<dbReference type="PANTHER" id="PTHR45436">
    <property type="entry name" value="SENSOR HISTIDINE KINASE YKOH"/>
    <property type="match status" value="1"/>
</dbReference>
<dbReference type="PRINTS" id="PR00344">
    <property type="entry name" value="BCTRLSENSOR"/>
</dbReference>
<keyword evidence="1" id="KW-0547">Nucleotide-binding</keyword>
<dbReference type="CDD" id="cd00075">
    <property type="entry name" value="HATPase"/>
    <property type="match status" value="1"/>
</dbReference>
<dbReference type="Gene3D" id="3.30.565.10">
    <property type="entry name" value="Histidine kinase-like ATPase, C-terminal domain"/>
    <property type="match status" value="1"/>
</dbReference>